<evidence type="ECO:0000256" key="4">
    <source>
        <dbReference type="ARBA" id="ARBA00022898"/>
    </source>
</evidence>
<dbReference type="PANTHER" id="PTHR43795">
    <property type="entry name" value="BIFUNCTIONAL ASPARTATE AMINOTRANSFERASE AND GLUTAMATE/ASPARTATE-PREPHENATE AMINOTRANSFERASE-RELATED"/>
    <property type="match status" value="1"/>
</dbReference>
<comment type="similarity">
    <text evidence="2">Belongs to the alliinase family.</text>
</comment>
<evidence type="ECO:0000259" key="5">
    <source>
        <dbReference type="Pfam" id="PF04863"/>
    </source>
</evidence>
<accession>A0A218XQD9</accession>
<dbReference type="PANTHER" id="PTHR43795:SF20">
    <property type="entry name" value="TRYPTOPHAN AMINOTRANSFERASE-RELATED PROTEIN 3"/>
    <property type="match status" value="1"/>
</dbReference>
<dbReference type="InterPro" id="IPR015422">
    <property type="entry name" value="PyrdxlP-dep_Trfase_small"/>
</dbReference>
<dbReference type="STRING" id="22663.A0A218XQD9"/>
<proteinExistence type="inferred from homology"/>
<evidence type="ECO:0000313" key="7">
    <source>
        <dbReference type="EMBL" id="OWM87018.1"/>
    </source>
</evidence>
<evidence type="ECO:0000256" key="2">
    <source>
        <dbReference type="ARBA" id="ARBA00006312"/>
    </source>
</evidence>
<dbReference type="AlphaFoldDB" id="A0A218XQD9"/>
<dbReference type="GO" id="GO:0008483">
    <property type="term" value="F:transaminase activity"/>
    <property type="evidence" value="ECO:0007669"/>
    <property type="project" value="UniProtKB-KW"/>
</dbReference>
<evidence type="ECO:0000256" key="1">
    <source>
        <dbReference type="ARBA" id="ARBA00001933"/>
    </source>
</evidence>
<keyword evidence="3" id="KW-0032">Aminotransferase</keyword>
<keyword evidence="4" id="KW-0663">Pyridoxal phosphate</keyword>
<comment type="cofactor">
    <cofactor evidence="1">
        <name>pyridoxal 5'-phosphate</name>
        <dbReference type="ChEBI" id="CHEBI:597326"/>
    </cofactor>
</comment>
<evidence type="ECO:0000256" key="3">
    <source>
        <dbReference type="ARBA" id="ARBA00022576"/>
    </source>
</evidence>
<dbReference type="Pfam" id="PF04863">
    <property type="entry name" value="EGF_alliinase"/>
    <property type="match status" value="1"/>
</dbReference>
<dbReference type="Gene3D" id="3.40.640.10">
    <property type="entry name" value="Type I PLP-dependent aspartate aminotransferase-like (Major domain)"/>
    <property type="match status" value="1"/>
</dbReference>
<gene>
    <name evidence="7" type="ORF">CDL15_Pgr016055</name>
    <name evidence="8" type="ORF">CRG98_044149</name>
</gene>
<dbReference type="InterPro" id="IPR037029">
    <property type="entry name" value="Alliinase_N_sf"/>
</dbReference>
<feature type="domain" description="Alliinase EGF-like" evidence="5">
    <location>
        <begin position="41"/>
        <end position="95"/>
    </location>
</feature>
<dbReference type="InterPro" id="IPR006947">
    <property type="entry name" value="EGF_alliinase"/>
</dbReference>
<dbReference type="Proteomes" id="UP000197138">
    <property type="component" value="Unassembled WGS sequence"/>
</dbReference>
<dbReference type="InterPro" id="IPR015424">
    <property type="entry name" value="PyrdxlP-dep_Trfase"/>
</dbReference>
<keyword evidence="3" id="KW-0808">Transferase</keyword>
<dbReference type="InterPro" id="IPR015421">
    <property type="entry name" value="PyrdxlP-dep_Trfase_major"/>
</dbReference>
<evidence type="ECO:0000259" key="6">
    <source>
        <dbReference type="Pfam" id="PF04864"/>
    </source>
</evidence>
<dbReference type="EMBL" id="MTKT01001080">
    <property type="protein sequence ID" value="OWM87018.1"/>
    <property type="molecule type" value="Genomic_DNA"/>
</dbReference>
<dbReference type="GO" id="GO:0006520">
    <property type="term" value="P:amino acid metabolic process"/>
    <property type="evidence" value="ECO:0007669"/>
    <property type="project" value="TreeGrafter"/>
</dbReference>
<dbReference type="EMBL" id="PGOL01005322">
    <property type="protein sequence ID" value="PKI35463.1"/>
    <property type="molecule type" value="Genomic_DNA"/>
</dbReference>
<evidence type="ECO:0000313" key="8">
    <source>
        <dbReference type="EMBL" id="PKI35463.1"/>
    </source>
</evidence>
<dbReference type="Gene3D" id="3.90.1150.10">
    <property type="entry name" value="Aspartate Aminotransferase, domain 1"/>
    <property type="match status" value="1"/>
</dbReference>
<dbReference type="Pfam" id="PF04864">
    <property type="entry name" value="Alliinase_C"/>
    <property type="match status" value="1"/>
</dbReference>
<dbReference type="Proteomes" id="UP000233551">
    <property type="component" value="Unassembled WGS sequence"/>
</dbReference>
<dbReference type="OrthoDB" id="2020362at2759"/>
<dbReference type="GO" id="GO:0016846">
    <property type="term" value="F:carbon-sulfur lyase activity"/>
    <property type="evidence" value="ECO:0007669"/>
    <property type="project" value="InterPro"/>
</dbReference>
<feature type="domain" description="Alliinase C-terminal" evidence="6">
    <location>
        <begin position="97"/>
        <end position="455"/>
    </location>
</feature>
<dbReference type="InterPro" id="IPR006948">
    <property type="entry name" value="Alliinase_C"/>
</dbReference>
<protein>
    <submittedName>
        <fullName evidence="7">Uncharacterized protein</fullName>
    </submittedName>
</protein>
<evidence type="ECO:0000313" key="9">
    <source>
        <dbReference type="Proteomes" id="UP000197138"/>
    </source>
</evidence>
<reference evidence="7" key="2">
    <citation type="submission" date="2017-06" db="EMBL/GenBank/DDBJ databases">
        <title>The pomegranate genome and the genomics of punicalagin biosynthesis.</title>
        <authorList>
            <person name="Xu C."/>
        </authorList>
    </citation>
    <scope>NUCLEOTIDE SEQUENCE [LARGE SCALE GENOMIC DNA]</scope>
    <source>
        <tissue evidence="7">Fresh leaf</tissue>
    </source>
</reference>
<evidence type="ECO:0000313" key="10">
    <source>
        <dbReference type="Proteomes" id="UP000233551"/>
    </source>
</evidence>
<reference evidence="8 10" key="3">
    <citation type="submission" date="2017-11" db="EMBL/GenBank/DDBJ databases">
        <title>De-novo sequencing of pomegranate (Punica granatum L.) genome.</title>
        <authorList>
            <person name="Akparov Z."/>
            <person name="Amiraslanov A."/>
            <person name="Hajiyeva S."/>
            <person name="Abbasov M."/>
            <person name="Kaur K."/>
            <person name="Hamwieh A."/>
            <person name="Solovyev V."/>
            <person name="Salamov A."/>
            <person name="Braich B."/>
            <person name="Kosarev P."/>
            <person name="Mahmoud A."/>
            <person name="Hajiyev E."/>
            <person name="Babayeva S."/>
            <person name="Izzatullayeva V."/>
            <person name="Mammadov A."/>
            <person name="Mammadov A."/>
            <person name="Sharifova S."/>
            <person name="Ojaghi J."/>
            <person name="Eynullazada K."/>
            <person name="Bayramov B."/>
            <person name="Abdulazimova A."/>
            <person name="Shahmuradov I."/>
        </authorList>
    </citation>
    <scope>NUCLEOTIDE SEQUENCE [LARGE SCALE GENOMIC DNA]</scope>
    <source>
        <strain evidence="8">AG2017</strain>
        <strain evidence="10">cv. AG2017</strain>
        <tissue evidence="8">Leaf</tissue>
    </source>
</reference>
<organism evidence="7 9">
    <name type="scientific">Punica granatum</name>
    <name type="common">Pomegranate</name>
    <dbReference type="NCBI Taxonomy" id="22663"/>
    <lineage>
        <taxon>Eukaryota</taxon>
        <taxon>Viridiplantae</taxon>
        <taxon>Streptophyta</taxon>
        <taxon>Embryophyta</taxon>
        <taxon>Tracheophyta</taxon>
        <taxon>Spermatophyta</taxon>
        <taxon>Magnoliopsida</taxon>
        <taxon>eudicotyledons</taxon>
        <taxon>Gunneridae</taxon>
        <taxon>Pentapetalae</taxon>
        <taxon>rosids</taxon>
        <taxon>malvids</taxon>
        <taxon>Myrtales</taxon>
        <taxon>Lythraceae</taxon>
        <taxon>Punica</taxon>
    </lineage>
</organism>
<dbReference type="SUPFAM" id="SSF53383">
    <property type="entry name" value="PLP-dependent transferases"/>
    <property type="match status" value="1"/>
</dbReference>
<name>A0A218XQD9_PUNGR</name>
<dbReference type="InterPro" id="IPR050478">
    <property type="entry name" value="Ethylene_sulfur-biosynth"/>
</dbReference>
<reference evidence="9" key="1">
    <citation type="journal article" date="2017" name="Plant J.">
        <title>The pomegranate (Punica granatum L.) genome and the genomics of punicalagin biosynthesis.</title>
        <authorList>
            <person name="Qin G."/>
            <person name="Xu C."/>
            <person name="Ming R."/>
            <person name="Tang H."/>
            <person name="Guyot R."/>
            <person name="Kramer E.M."/>
            <person name="Hu Y."/>
            <person name="Yi X."/>
            <person name="Qi Y."/>
            <person name="Xu X."/>
            <person name="Gao Z."/>
            <person name="Pan H."/>
            <person name="Jian J."/>
            <person name="Tian Y."/>
            <person name="Yue Z."/>
            <person name="Xu Y."/>
        </authorList>
    </citation>
    <scope>NUCLEOTIDE SEQUENCE [LARGE SCALE GENOMIC DNA]</scope>
    <source>
        <strain evidence="9">cv. Dabenzi</strain>
    </source>
</reference>
<sequence length="498" mass="56246">MSNALKYILLFVASSSIILNLLLCIKLFSSDVGNNQNKDQSWSRSAAQEAELAASMDCSGHGRAYLDGIIIDGKPVCECNLCYSGPDCSNFSPDCPADANDGDPYYLEEFWKKHAASSAVMVSGWHRMSYSYSFSDQYCQISEELEKHIRKVHEVVGNAITDGKYIICGAGATQLLNAAVHALSSNNPSIFPTRVVATAPYYKVYQTQTEYFESNRYRFEGEASACMNGSDTTTNIIEFVTSPSNPEGQFKRPVLSGPNVKTIYDRAYYWPNFTPIPGPADEDLSIFTISKLTGHAGSRFGWALVKDKEVYERMTEYLNENTVGISKDTQLRMLKILKVVLEDGSKEMFGFAHRIMKNRWERLRDVLAHSDRFSLQQTPAQYCTFTHGVREPTPAYAWLKCEKEEDENCSDVLRSANIIGRKGDLFNADNHYVRLSLIRTEDDFDNLINRLHKMVNTKPRVLDKEKDHARPSASVAIERQSIRFGDVYHAYRSEVISQ</sequence>
<dbReference type="GeneID" id="116189046"/>
<dbReference type="Gene3D" id="2.10.25.30">
    <property type="entry name" value="EGF-like, alliinase"/>
    <property type="match status" value="1"/>
</dbReference>
<comment type="caution">
    <text evidence="7">The sequence shown here is derived from an EMBL/GenBank/DDBJ whole genome shotgun (WGS) entry which is preliminary data.</text>
</comment>
<keyword evidence="10" id="KW-1185">Reference proteome</keyword>